<comment type="caution">
    <text evidence="1">The sequence shown here is derived from an EMBL/GenBank/DDBJ whole genome shotgun (WGS) entry which is preliminary data.</text>
</comment>
<protein>
    <submittedName>
        <fullName evidence="1">Uncharacterized protein</fullName>
    </submittedName>
</protein>
<gene>
    <name evidence="1" type="ORF">MLD38_015921</name>
</gene>
<organism evidence="1 2">
    <name type="scientific">Melastoma candidum</name>
    <dbReference type="NCBI Taxonomy" id="119954"/>
    <lineage>
        <taxon>Eukaryota</taxon>
        <taxon>Viridiplantae</taxon>
        <taxon>Streptophyta</taxon>
        <taxon>Embryophyta</taxon>
        <taxon>Tracheophyta</taxon>
        <taxon>Spermatophyta</taxon>
        <taxon>Magnoliopsida</taxon>
        <taxon>eudicotyledons</taxon>
        <taxon>Gunneridae</taxon>
        <taxon>Pentapetalae</taxon>
        <taxon>rosids</taxon>
        <taxon>malvids</taxon>
        <taxon>Myrtales</taxon>
        <taxon>Melastomataceae</taxon>
        <taxon>Melastomatoideae</taxon>
        <taxon>Melastomateae</taxon>
        <taxon>Melastoma</taxon>
    </lineage>
</organism>
<dbReference type="EMBL" id="CM042883">
    <property type="protein sequence ID" value="KAI4378441.1"/>
    <property type="molecule type" value="Genomic_DNA"/>
</dbReference>
<reference evidence="2" key="1">
    <citation type="journal article" date="2023" name="Front. Plant Sci.">
        <title>Chromosomal-level genome assembly of Melastoma candidum provides insights into trichome evolution.</title>
        <authorList>
            <person name="Zhong Y."/>
            <person name="Wu W."/>
            <person name="Sun C."/>
            <person name="Zou P."/>
            <person name="Liu Y."/>
            <person name="Dai S."/>
            <person name="Zhou R."/>
        </authorList>
    </citation>
    <scope>NUCLEOTIDE SEQUENCE [LARGE SCALE GENOMIC DNA]</scope>
</reference>
<evidence type="ECO:0000313" key="1">
    <source>
        <dbReference type="EMBL" id="KAI4378441.1"/>
    </source>
</evidence>
<proteinExistence type="predicted"/>
<accession>A0ACB9RKT1</accession>
<name>A0ACB9RKT1_9MYRT</name>
<evidence type="ECO:0000313" key="2">
    <source>
        <dbReference type="Proteomes" id="UP001057402"/>
    </source>
</evidence>
<keyword evidence="2" id="KW-1185">Reference proteome</keyword>
<sequence>MDERISQADKSHPTDQSEIVIEIGKAAGEASLGARAVDVETAGEVSTAAALTPEEFVRAGGFGARDDMSSVLPVASDSTDFEASLLDARDYEEEPQGKISRPGLGWSEGTDHKPQP</sequence>
<dbReference type="Proteomes" id="UP001057402">
    <property type="component" value="Chromosome 4"/>
</dbReference>